<feature type="non-terminal residue" evidence="2">
    <location>
        <position position="285"/>
    </location>
</feature>
<sequence length="285" mass="32742">MNDPLFFDVNDYIYSMSDDETSITSMNTNNNEEVTEENKLDVEGANELTYSLVESEENESYLESEYEDTESIFSLDENQVFISWKEVDKCFECYGQANCFAFCVTHSENDKVDNKPQRRVYGCTKRQKYIQHKEAHMLDERNKGHKAESKSQVNCSEASNIHKDRKDELQKITNLEVGKNYTNRENISSNHQDSNDYDDIGESSSSGTRHAESLIRMNHEDYNNYENIEEFSLSDTRHNFEGLTSIADKSRHCGVCGQAGHNSRTCNSKEPSNCENIGVESLTRT</sequence>
<accession>A0ABN7VRP2</accession>
<reference evidence="2 3" key="1">
    <citation type="submission" date="2021-06" db="EMBL/GenBank/DDBJ databases">
        <authorList>
            <person name="Kallberg Y."/>
            <person name="Tangrot J."/>
            <person name="Rosling A."/>
        </authorList>
    </citation>
    <scope>NUCLEOTIDE SEQUENCE [LARGE SCALE GENOMIC DNA]</scope>
    <source>
        <strain evidence="2 3">120-4 pot B 10/14</strain>
    </source>
</reference>
<protein>
    <submittedName>
        <fullName evidence="2">44536_t:CDS:1</fullName>
    </submittedName>
</protein>
<feature type="compositionally biased region" description="Polar residues" evidence="1">
    <location>
        <begin position="180"/>
        <end position="192"/>
    </location>
</feature>
<proteinExistence type="predicted"/>
<evidence type="ECO:0000313" key="3">
    <source>
        <dbReference type="Proteomes" id="UP000789901"/>
    </source>
</evidence>
<dbReference type="EMBL" id="CAJVQB010019634">
    <property type="protein sequence ID" value="CAG8791836.1"/>
    <property type="molecule type" value="Genomic_DNA"/>
</dbReference>
<organism evidence="2 3">
    <name type="scientific">Gigaspora margarita</name>
    <dbReference type="NCBI Taxonomy" id="4874"/>
    <lineage>
        <taxon>Eukaryota</taxon>
        <taxon>Fungi</taxon>
        <taxon>Fungi incertae sedis</taxon>
        <taxon>Mucoromycota</taxon>
        <taxon>Glomeromycotina</taxon>
        <taxon>Glomeromycetes</taxon>
        <taxon>Diversisporales</taxon>
        <taxon>Gigasporaceae</taxon>
        <taxon>Gigaspora</taxon>
    </lineage>
</organism>
<dbReference type="Proteomes" id="UP000789901">
    <property type="component" value="Unassembled WGS sequence"/>
</dbReference>
<comment type="caution">
    <text evidence="2">The sequence shown here is derived from an EMBL/GenBank/DDBJ whole genome shotgun (WGS) entry which is preliminary data.</text>
</comment>
<name>A0ABN7VRP2_GIGMA</name>
<keyword evidence="3" id="KW-1185">Reference proteome</keyword>
<evidence type="ECO:0000313" key="2">
    <source>
        <dbReference type="EMBL" id="CAG8791836.1"/>
    </source>
</evidence>
<feature type="region of interest" description="Disordered" evidence="1">
    <location>
        <begin position="180"/>
        <end position="209"/>
    </location>
</feature>
<evidence type="ECO:0000256" key="1">
    <source>
        <dbReference type="SAM" id="MobiDB-lite"/>
    </source>
</evidence>
<gene>
    <name evidence="2" type="ORF">GMARGA_LOCUS21350</name>
</gene>